<comment type="caution">
    <text evidence="2">The sequence shown here is derived from an EMBL/GenBank/DDBJ whole genome shotgun (WGS) entry which is preliminary data.</text>
</comment>
<dbReference type="OrthoDB" id="998229at2759"/>
<sequence length="96" mass="11037">MDGGKTSNFGFNDDGILCFLSCICVPKDCILWEAHSSSYAMYLGGNKMYRDLRDLSWWPRLKCEVIEFVSHCLTCQKVKVEHQLHSKLLQPVKIPL</sequence>
<dbReference type="Gene3D" id="1.10.340.70">
    <property type="match status" value="1"/>
</dbReference>
<dbReference type="Pfam" id="PF17921">
    <property type="entry name" value="Integrase_H2C2"/>
    <property type="match status" value="1"/>
</dbReference>
<proteinExistence type="predicted"/>
<evidence type="ECO:0000313" key="2">
    <source>
        <dbReference type="EMBL" id="KAA3480591.1"/>
    </source>
</evidence>
<dbReference type="Proteomes" id="UP000325315">
    <property type="component" value="Unassembled WGS sequence"/>
</dbReference>
<dbReference type="EMBL" id="SMMG02000003">
    <property type="protein sequence ID" value="KAA3480591.1"/>
    <property type="molecule type" value="Genomic_DNA"/>
</dbReference>
<evidence type="ECO:0000313" key="3">
    <source>
        <dbReference type="Proteomes" id="UP000325315"/>
    </source>
</evidence>
<reference evidence="3" key="1">
    <citation type="journal article" date="2019" name="Plant Biotechnol. J.">
        <title>Genome sequencing of the Australian wild diploid species Gossypium australe highlights disease resistance and delayed gland morphogenesis.</title>
        <authorList>
            <person name="Cai Y."/>
            <person name="Cai X."/>
            <person name="Wang Q."/>
            <person name="Wang P."/>
            <person name="Zhang Y."/>
            <person name="Cai C."/>
            <person name="Xu Y."/>
            <person name="Wang K."/>
            <person name="Zhou Z."/>
            <person name="Wang C."/>
            <person name="Geng S."/>
            <person name="Li B."/>
            <person name="Dong Q."/>
            <person name="Hou Y."/>
            <person name="Wang H."/>
            <person name="Ai P."/>
            <person name="Liu Z."/>
            <person name="Yi F."/>
            <person name="Sun M."/>
            <person name="An G."/>
            <person name="Cheng J."/>
            <person name="Zhang Y."/>
            <person name="Shi Q."/>
            <person name="Xie Y."/>
            <person name="Shi X."/>
            <person name="Chang Y."/>
            <person name="Huang F."/>
            <person name="Chen Y."/>
            <person name="Hong S."/>
            <person name="Mi L."/>
            <person name="Sun Q."/>
            <person name="Zhang L."/>
            <person name="Zhou B."/>
            <person name="Peng R."/>
            <person name="Zhang X."/>
            <person name="Liu F."/>
        </authorList>
    </citation>
    <scope>NUCLEOTIDE SEQUENCE [LARGE SCALE GENOMIC DNA]</scope>
    <source>
        <strain evidence="3">cv. PA1801</strain>
    </source>
</reference>
<feature type="domain" description="Integrase zinc-binding" evidence="1">
    <location>
        <begin position="30"/>
        <end position="80"/>
    </location>
</feature>
<accession>A0A5B6WFH4</accession>
<dbReference type="AlphaFoldDB" id="A0A5B6WFH4"/>
<organism evidence="2 3">
    <name type="scientific">Gossypium australe</name>
    <dbReference type="NCBI Taxonomy" id="47621"/>
    <lineage>
        <taxon>Eukaryota</taxon>
        <taxon>Viridiplantae</taxon>
        <taxon>Streptophyta</taxon>
        <taxon>Embryophyta</taxon>
        <taxon>Tracheophyta</taxon>
        <taxon>Spermatophyta</taxon>
        <taxon>Magnoliopsida</taxon>
        <taxon>eudicotyledons</taxon>
        <taxon>Gunneridae</taxon>
        <taxon>Pentapetalae</taxon>
        <taxon>rosids</taxon>
        <taxon>malvids</taxon>
        <taxon>Malvales</taxon>
        <taxon>Malvaceae</taxon>
        <taxon>Malvoideae</taxon>
        <taxon>Gossypium</taxon>
    </lineage>
</organism>
<dbReference type="InterPro" id="IPR041588">
    <property type="entry name" value="Integrase_H2C2"/>
</dbReference>
<evidence type="ECO:0000259" key="1">
    <source>
        <dbReference type="Pfam" id="PF17921"/>
    </source>
</evidence>
<gene>
    <name evidence="2" type="ORF">EPI10_021011</name>
</gene>
<name>A0A5B6WFH4_9ROSI</name>
<protein>
    <submittedName>
        <fullName evidence="2">Integrase</fullName>
    </submittedName>
</protein>
<keyword evidence="3" id="KW-1185">Reference proteome</keyword>